<protein>
    <submittedName>
        <fullName evidence="1">Uncharacterized protein</fullName>
    </submittedName>
</protein>
<keyword evidence="2" id="KW-1185">Reference proteome</keyword>
<dbReference type="AlphaFoldDB" id="A0A9P0MB19"/>
<evidence type="ECO:0000313" key="2">
    <source>
        <dbReference type="Proteomes" id="UP001152888"/>
    </source>
</evidence>
<sequence>MWLEEVDHSRRYIPTTEFFYPPIIRIRAIARSRNISHTSVHKILRSENMRPYNVQKVQKLLPSDYAQLVESCENMMRMCEEDQTFFDSILWTDGSN</sequence>
<name>A0A9P0MB19_ACAOB</name>
<reference evidence="1" key="1">
    <citation type="submission" date="2022-03" db="EMBL/GenBank/DDBJ databases">
        <authorList>
            <person name="Sayadi A."/>
        </authorList>
    </citation>
    <scope>NUCLEOTIDE SEQUENCE</scope>
</reference>
<accession>A0A9P0MB19</accession>
<proteinExistence type="predicted"/>
<comment type="caution">
    <text evidence="1">The sequence shown here is derived from an EMBL/GenBank/DDBJ whole genome shotgun (WGS) entry which is preliminary data.</text>
</comment>
<dbReference type="Proteomes" id="UP001152888">
    <property type="component" value="Unassembled WGS sequence"/>
</dbReference>
<dbReference type="PANTHER" id="PTHR47326">
    <property type="entry name" value="TRANSPOSABLE ELEMENT TC3 TRANSPOSASE-LIKE PROTEIN"/>
    <property type="match status" value="1"/>
</dbReference>
<dbReference type="OrthoDB" id="7586520at2759"/>
<evidence type="ECO:0000313" key="1">
    <source>
        <dbReference type="EMBL" id="CAH2015193.1"/>
    </source>
</evidence>
<dbReference type="PANTHER" id="PTHR47326:SF1">
    <property type="entry name" value="HTH PSQ-TYPE DOMAIN-CONTAINING PROTEIN"/>
    <property type="match status" value="1"/>
</dbReference>
<dbReference type="EMBL" id="CAKOFQ010008632">
    <property type="protein sequence ID" value="CAH2015193.1"/>
    <property type="molecule type" value="Genomic_DNA"/>
</dbReference>
<gene>
    <name evidence="1" type="ORF">ACAOBT_LOCUS34598</name>
</gene>
<organism evidence="1 2">
    <name type="scientific">Acanthoscelides obtectus</name>
    <name type="common">Bean weevil</name>
    <name type="synonym">Bruchus obtectus</name>
    <dbReference type="NCBI Taxonomy" id="200917"/>
    <lineage>
        <taxon>Eukaryota</taxon>
        <taxon>Metazoa</taxon>
        <taxon>Ecdysozoa</taxon>
        <taxon>Arthropoda</taxon>
        <taxon>Hexapoda</taxon>
        <taxon>Insecta</taxon>
        <taxon>Pterygota</taxon>
        <taxon>Neoptera</taxon>
        <taxon>Endopterygota</taxon>
        <taxon>Coleoptera</taxon>
        <taxon>Polyphaga</taxon>
        <taxon>Cucujiformia</taxon>
        <taxon>Chrysomeloidea</taxon>
        <taxon>Chrysomelidae</taxon>
        <taxon>Bruchinae</taxon>
        <taxon>Bruchini</taxon>
        <taxon>Acanthoscelides</taxon>
    </lineage>
</organism>